<dbReference type="EMBL" id="GG671995">
    <property type="protein sequence ID" value="EER17608.1"/>
    <property type="molecule type" value="Genomic_DNA"/>
</dbReference>
<dbReference type="InParanoid" id="C5KCK9"/>
<name>C5KCK9_PERM5</name>
<dbReference type="GO" id="GO:0032790">
    <property type="term" value="P:ribosome disassembly"/>
    <property type="evidence" value="ECO:0007669"/>
    <property type="project" value="TreeGrafter"/>
</dbReference>
<organism evidence="13">
    <name type="scientific">Perkinsus marinus (strain ATCC 50983 / TXsc)</name>
    <dbReference type="NCBI Taxonomy" id="423536"/>
    <lineage>
        <taxon>Eukaryota</taxon>
        <taxon>Sar</taxon>
        <taxon>Alveolata</taxon>
        <taxon>Perkinsozoa</taxon>
        <taxon>Perkinsea</taxon>
        <taxon>Perkinsida</taxon>
        <taxon>Perkinsidae</taxon>
        <taxon>Perkinsus</taxon>
    </lineage>
</organism>
<evidence type="ECO:0000256" key="4">
    <source>
        <dbReference type="ARBA" id="ARBA00022833"/>
    </source>
</evidence>
<dbReference type="InterPro" id="IPR027417">
    <property type="entry name" value="P-loop_NTPase"/>
</dbReference>
<evidence type="ECO:0000256" key="9">
    <source>
        <dbReference type="SAM" id="MobiDB-lite"/>
    </source>
</evidence>
<evidence type="ECO:0000256" key="7">
    <source>
        <dbReference type="ARBA" id="ARBA00023134"/>
    </source>
</evidence>
<dbReference type="Gene3D" id="3.30.70.870">
    <property type="entry name" value="Elongation Factor G (Translational Gtpase), domain 3"/>
    <property type="match status" value="1"/>
</dbReference>
<keyword evidence="6" id="KW-0496">Mitochondrion</keyword>
<dbReference type="InterPro" id="IPR000795">
    <property type="entry name" value="T_Tr_GTP-bd_dom"/>
</dbReference>
<dbReference type="OrthoDB" id="198619at2759"/>
<dbReference type="CDD" id="cd10507">
    <property type="entry name" value="Zn-ribbon_RPA12"/>
    <property type="match status" value="1"/>
</dbReference>
<evidence type="ECO:0000256" key="3">
    <source>
        <dbReference type="ARBA" id="ARBA00022771"/>
    </source>
</evidence>
<sequence>MSSFRPHGPFGPLVPAVTSSEWLKRKPLGYKDPAEKDSSGKDAELCADESELPEWAKVSKEEYFRYENMFCGYCGSFYDQRQRGQYSVCSRCGAKRDRFATGPLMESHAVLDYGEMKVWMKNIIDEEEGKEKKDDKKMALVDEECPKCKNPRMAFWTQQLRSADEGQTVFYECQKFGIVSQWRGLSNATAVERLRMIRNMGVFAHVDAGKTSITERMLLHAGEIGRPGSVDQGTAQMDYLRQEVERGISIRAAATTFKWADYTVNLVDTPGHVEFGAEVQRAVRVLDGAVVVLDGMAGVQAQTRTIWRQTEHLPRLIFVNKLDIEGASWATVMRSLETALPQSMSKPIRIQYPLLHPSGGIRGTVDLLTRQGYEYHGEYGEVLREVAVEAGEDLDGVEEARTDLIETLAILDEKFADSYFDEKEVSPALMSAAIRRQSIVRCIVPVLFGSAMTNIGIQHLMNSIPLYLSNPIEAARDHQHYLPDPLLGSTMIEAFKVIPPSLDPEEEKRGNVVYCRYASPRVLSGAVVAGTKLRNRTREGGEEYEACTGVYRVKASELHPREIRVGPSAGDIGVVTGLENIRSGDILTGVEGEEDTSEAIIALRKEDARASELPGVCFATFTSDTRDNDERLKTALQSMMLEDPSLDFKVDPNTGQFLVWGMGDFHLDLLRDRIETEYHIPARMGDLRITYREYLSEAFALTSSSPAAHDLDLTMKFMMSIGPTRDLPVLQDGEEAGEKAYVNEVLIVDGVDAETALPEGLKEELRELLSDALTIGPMKKSKMAATQVRDFCLSLYGDDRWYQVTLSDVVWCPESGDAAVLKDEVIRMFNYLMKMVRLKPSAFSGCLLSLYSTGQKGEVGEGTGAGSSSDGQWTGGSAGDSREGEVILDGGVDSALVLS</sequence>
<dbReference type="AlphaFoldDB" id="C5KCK9"/>
<dbReference type="PROSITE" id="PS51722">
    <property type="entry name" value="G_TR_2"/>
    <property type="match status" value="1"/>
</dbReference>
<dbReference type="InterPro" id="IPR034004">
    <property type="entry name" value="Zn_ribbon_RPA12_C"/>
</dbReference>
<dbReference type="InterPro" id="IPR009000">
    <property type="entry name" value="Transl_B-barrel_sf"/>
</dbReference>
<evidence type="ECO:0000256" key="8">
    <source>
        <dbReference type="PROSITE-ProRule" id="PRU00472"/>
    </source>
</evidence>
<reference evidence="12 13" key="1">
    <citation type="submission" date="2008-07" db="EMBL/GenBank/DDBJ databases">
        <authorList>
            <person name="El-Sayed N."/>
            <person name="Caler E."/>
            <person name="Inman J."/>
            <person name="Amedeo P."/>
            <person name="Hass B."/>
            <person name="Wortman J."/>
        </authorList>
    </citation>
    <scope>NUCLEOTIDE SEQUENCE [LARGE SCALE GENOMIC DNA]</scope>
    <source>
        <strain evidence="13">ATCC 50983 / TXsc</strain>
    </source>
</reference>
<evidence type="ECO:0000313" key="13">
    <source>
        <dbReference type="Proteomes" id="UP000007800"/>
    </source>
</evidence>
<dbReference type="GO" id="GO:0008270">
    <property type="term" value="F:zinc ion binding"/>
    <property type="evidence" value="ECO:0007669"/>
    <property type="project" value="UniProtKB-KW"/>
</dbReference>
<feature type="domain" description="Tr-type G" evidence="11">
    <location>
        <begin position="195"/>
        <end position="472"/>
    </location>
</feature>
<dbReference type="PANTHER" id="PTHR43261">
    <property type="entry name" value="TRANSLATION ELONGATION FACTOR G-RELATED"/>
    <property type="match status" value="1"/>
</dbReference>
<evidence type="ECO:0000256" key="2">
    <source>
        <dbReference type="ARBA" id="ARBA00022741"/>
    </source>
</evidence>
<keyword evidence="4" id="KW-0862">Zinc</keyword>
<dbReference type="Gene3D" id="2.20.25.10">
    <property type="match status" value="1"/>
</dbReference>
<evidence type="ECO:0000259" key="11">
    <source>
        <dbReference type="PROSITE" id="PS51722"/>
    </source>
</evidence>
<dbReference type="Pfam" id="PF01096">
    <property type="entry name" value="Zn_ribbon_TFIIS"/>
    <property type="match status" value="1"/>
</dbReference>
<evidence type="ECO:0000313" key="12">
    <source>
        <dbReference type="EMBL" id="EER17608.1"/>
    </source>
</evidence>
<dbReference type="OMA" id="IEWELIH"/>
<dbReference type="SUPFAM" id="SSF57783">
    <property type="entry name" value="Zinc beta-ribbon"/>
    <property type="match status" value="1"/>
</dbReference>
<evidence type="ECO:0000256" key="1">
    <source>
        <dbReference type="ARBA" id="ARBA00022723"/>
    </source>
</evidence>
<protein>
    <submittedName>
        <fullName evidence="12">Translation elongation factor G, putative</fullName>
    </submittedName>
</protein>
<proteinExistence type="predicted"/>
<keyword evidence="13" id="KW-1185">Reference proteome</keyword>
<accession>C5KCK9</accession>
<dbReference type="SUPFAM" id="SSF50447">
    <property type="entry name" value="Translation proteins"/>
    <property type="match status" value="1"/>
</dbReference>
<evidence type="ECO:0000259" key="10">
    <source>
        <dbReference type="PROSITE" id="PS51133"/>
    </source>
</evidence>
<gene>
    <name evidence="12" type="ORF">Pmar_PMAR023525</name>
</gene>
<dbReference type="InterPro" id="IPR035647">
    <property type="entry name" value="EFG_III/V"/>
</dbReference>
<dbReference type="SUPFAM" id="SSF52540">
    <property type="entry name" value="P-loop containing nucleoside triphosphate hydrolases"/>
    <property type="match status" value="1"/>
</dbReference>
<dbReference type="PANTHER" id="PTHR43261:SF1">
    <property type="entry name" value="RIBOSOME-RELEASING FACTOR 2, MITOCHONDRIAL"/>
    <property type="match status" value="1"/>
</dbReference>
<dbReference type="InterPro" id="IPR005225">
    <property type="entry name" value="Small_GTP-bd"/>
</dbReference>
<dbReference type="SUPFAM" id="SSF54980">
    <property type="entry name" value="EF-G C-terminal domain-like"/>
    <property type="match status" value="1"/>
</dbReference>
<dbReference type="PRINTS" id="PR00315">
    <property type="entry name" value="ELONGATNFCT"/>
</dbReference>
<dbReference type="SMART" id="SM00440">
    <property type="entry name" value="ZnF_C2C2"/>
    <property type="match status" value="1"/>
</dbReference>
<dbReference type="NCBIfam" id="TIGR00231">
    <property type="entry name" value="small_GTP"/>
    <property type="match status" value="1"/>
</dbReference>
<dbReference type="Proteomes" id="UP000007800">
    <property type="component" value="Unassembled WGS sequence"/>
</dbReference>
<dbReference type="GeneID" id="9087076"/>
<dbReference type="GO" id="GO:0032543">
    <property type="term" value="P:mitochondrial translation"/>
    <property type="evidence" value="ECO:0007669"/>
    <property type="project" value="TreeGrafter"/>
</dbReference>
<dbReference type="Pfam" id="PF14492">
    <property type="entry name" value="EFG_III"/>
    <property type="match status" value="1"/>
</dbReference>
<dbReference type="PROSITE" id="PS51133">
    <property type="entry name" value="ZF_TFIIS_2"/>
    <property type="match status" value="1"/>
</dbReference>
<dbReference type="RefSeq" id="XP_002785812.1">
    <property type="nucleotide sequence ID" value="XM_002785766.1"/>
</dbReference>
<keyword evidence="3 8" id="KW-0863">Zinc-finger</keyword>
<keyword evidence="2" id="KW-0547">Nucleotide-binding</keyword>
<evidence type="ECO:0000256" key="6">
    <source>
        <dbReference type="ARBA" id="ARBA00023128"/>
    </source>
</evidence>
<dbReference type="Gene3D" id="2.40.30.10">
    <property type="entry name" value="Translation factors"/>
    <property type="match status" value="1"/>
</dbReference>
<dbReference type="GO" id="GO:0003676">
    <property type="term" value="F:nucleic acid binding"/>
    <property type="evidence" value="ECO:0007669"/>
    <property type="project" value="InterPro"/>
</dbReference>
<dbReference type="Pfam" id="PF00009">
    <property type="entry name" value="GTP_EFTU"/>
    <property type="match status" value="1"/>
</dbReference>
<evidence type="ECO:0000256" key="5">
    <source>
        <dbReference type="ARBA" id="ARBA00022917"/>
    </source>
</evidence>
<keyword evidence="12" id="KW-0251">Elongation factor</keyword>
<dbReference type="GO" id="GO:0003924">
    <property type="term" value="F:GTPase activity"/>
    <property type="evidence" value="ECO:0007669"/>
    <property type="project" value="InterPro"/>
</dbReference>
<dbReference type="GO" id="GO:0006351">
    <property type="term" value="P:DNA-templated transcription"/>
    <property type="evidence" value="ECO:0007669"/>
    <property type="project" value="InterPro"/>
</dbReference>
<keyword evidence="7" id="KW-0342">GTP-binding</keyword>
<dbReference type="InterPro" id="IPR001222">
    <property type="entry name" value="Znf_TFIIS"/>
</dbReference>
<dbReference type="Gene3D" id="3.40.50.300">
    <property type="entry name" value="P-loop containing nucleotide triphosphate hydrolases"/>
    <property type="match status" value="1"/>
</dbReference>
<dbReference type="FunFam" id="3.40.50.300:FF:000514">
    <property type="entry name" value="Ribosome-releasing factor 2, mitochondrial"/>
    <property type="match status" value="1"/>
</dbReference>
<dbReference type="GO" id="GO:0003746">
    <property type="term" value="F:translation elongation factor activity"/>
    <property type="evidence" value="ECO:0007669"/>
    <property type="project" value="UniProtKB-KW"/>
</dbReference>
<dbReference type="GO" id="GO:0005525">
    <property type="term" value="F:GTP binding"/>
    <property type="evidence" value="ECO:0007669"/>
    <property type="project" value="UniProtKB-KW"/>
</dbReference>
<keyword evidence="5" id="KW-0648">Protein biosynthesis</keyword>
<keyword evidence="1" id="KW-0479">Metal-binding</keyword>
<dbReference type="InterPro" id="IPR041095">
    <property type="entry name" value="EFG_II"/>
</dbReference>
<feature type="region of interest" description="Disordered" evidence="9">
    <location>
        <begin position="859"/>
        <end position="885"/>
    </location>
</feature>
<feature type="domain" description="TFIIS-type" evidence="10">
    <location>
        <begin position="141"/>
        <end position="183"/>
    </location>
</feature>
<dbReference type="GO" id="GO:0005759">
    <property type="term" value="C:mitochondrial matrix"/>
    <property type="evidence" value="ECO:0007669"/>
    <property type="project" value="UniProtKB-ARBA"/>
</dbReference>